<reference evidence="2 3" key="1">
    <citation type="submission" date="2018-05" db="EMBL/GenBank/DDBJ databases">
        <title>Flavobacterium sp. MEBiC07310.</title>
        <authorList>
            <person name="Baek K."/>
        </authorList>
    </citation>
    <scope>NUCLEOTIDE SEQUENCE [LARGE SCALE GENOMIC DNA]</scope>
    <source>
        <strain evidence="2 3">MEBiC07310</strain>
    </source>
</reference>
<dbReference type="KEGG" id="fse:DI487_06805"/>
<feature type="domain" description="Bacterial EndoU nuclease" evidence="1">
    <location>
        <begin position="99"/>
        <end position="185"/>
    </location>
</feature>
<evidence type="ECO:0000313" key="3">
    <source>
        <dbReference type="Proteomes" id="UP000245429"/>
    </source>
</evidence>
<protein>
    <recommendedName>
        <fullName evidence="1">Bacterial EndoU nuclease domain-containing protein</fullName>
    </recommendedName>
</protein>
<dbReference type="Proteomes" id="UP000245429">
    <property type="component" value="Chromosome"/>
</dbReference>
<dbReference type="InterPro" id="IPR029501">
    <property type="entry name" value="EndoU_bac"/>
</dbReference>
<dbReference type="GO" id="GO:0004519">
    <property type="term" value="F:endonuclease activity"/>
    <property type="evidence" value="ECO:0007669"/>
    <property type="project" value="InterPro"/>
</dbReference>
<proteinExistence type="predicted"/>
<dbReference type="AlphaFoldDB" id="A0A2U8QTU0"/>
<organism evidence="2 3">
    <name type="scientific">Flavobacterium sediminis</name>
    <dbReference type="NCBI Taxonomy" id="2201181"/>
    <lineage>
        <taxon>Bacteria</taxon>
        <taxon>Pseudomonadati</taxon>
        <taxon>Bacteroidota</taxon>
        <taxon>Flavobacteriia</taxon>
        <taxon>Flavobacteriales</taxon>
        <taxon>Flavobacteriaceae</taxon>
        <taxon>Flavobacterium</taxon>
    </lineage>
</organism>
<name>A0A2U8QTU0_9FLAO</name>
<dbReference type="Pfam" id="PF14436">
    <property type="entry name" value="EndoU_bacteria"/>
    <property type="match status" value="1"/>
</dbReference>
<keyword evidence="3" id="KW-1185">Reference proteome</keyword>
<evidence type="ECO:0000259" key="1">
    <source>
        <dbReference type="Pfam" id="PF14436"/>
    </source>
</evidence>
<evidence type="ECO:0000313" key="2">
    <source>
        <dbReference type="EMBL" id="AWM13600.1"/>
    </source>
</evidence>
<gene>
    <name evidence="2" type="ORF">DI487_06805</name>
</gene>
<dbReference type="EMBL" id="CP029463">
    <property type="protein sequence ID" value="AWM13600.1"/>
    <property type="molecule type" value="Genomic_DNA"/>
</dbReference>
<sequence>MGLEKHLDELVEIINKRKNSFLKYSSKFDENFINHLSGDVEIIKPKLSDIWINSKEWLYRGLQGQGGHWLNESLIVRDIIYPSGISKVKDIPPDIPFRARIGVKSLKGKLFPKNEISSMFPRNWSKERIMEEVAFVYENAQKDASLTKRMATNSNFGKIEGECTNGFKILIEIDINGNIMNAYPKL</sequence>
<accession>A0A2U8QTU0</accession>
<dbReference type="OrthoDB" id="1274758at2"/>